<dbReference type="EMBL" id="MGEQ01000007">
    <property type="protein sequence ID" value="OGL86731.1"/>
    <property type="molecule type" value="Genomic_DNA"/>
</dbReference>
<gene>
    <name evidence="1" type="ORF">A3I41_05385</name>
</gene>
<evidence type="ECO:0000313" key="1">
    <source>
        <dbReference type="EMBL" id="OGL86731.1"/>
    </source>
</evidence>
<organism evidence="1 2">
    <name type="scientific">Candidatus Uhrbacteria bacterium RIFCSPLOWO2_02_FULL_48_18</name>
    <dbReference type="NCBI Taxonomy" id="1802408"/>
    <lineage>
        <taxon>Bacteria</taxon>
        <taxon>Candidatus Uhriibacteriota</taxon>
    </lineage>
</organism>
<accession>A0A1F7V8G7</accession>
<sequence>MQLKSAWIGYNFPFDTVEAHPQIVKWRKNGLEKRVKMPEHHMTLGYFDSVDSNKLTDALKKLGIPLSQTSVVFDGFGVIDGYTYLTPNLTEENPSNAVRKTILDDQLLLPENDKDFHLSIGGADPFTSSKPKEADLVPTLTVNGRLVLVGKEGEKFVKLFWDDAKQTFIDPNAKQTHAPIPVEAVVIFPKIQADTCVALYILARFGKEAFPGIDVAPVLFWSSLPEGKNPDQLLAEGVLTIDLGGGLFDHHIANTESGKREDCASTLIAKYLGIDQNNALKKCLAWAKRDDLEGKGTISDDPLDRAFGLSGLMMNLNRAFPDDPKRTLDYILPLIHFHVLEETKRSEELPLEWQILLDTGKANQFDLKQGNADLKCAYLETDNIALAGFLRAAKRMDLVVQRRASSGHTNIITRQLRSIDLRPVVEALRKEEAKRKDTGIKFDRVLFQSPGRIEGLDEWYYDDAANTIQNGGVNPGTTPATRMSGEEVLEIVKRMIPFGIIGALKRKKNIELGK</sequence>
<evidence type="ECO:0000313" key="2">
    <source>
        <dbReference type="Proteomes" id="UP000176593"/>
    </source>
</evidence>
<reference evidence="1 2" key="1">
    <citation type="journal article" date="2016" name="Nat. Commun.">
        <title>Thousands of microbial genomes shed light on interconnected biogeochemical processes in an aquifer system.</title>
        <authorList>
            <person name="Anantharaman K."/>
            <person name="Brown C.T."/>
            <person name="Hug L.A."/>
            <person name="Sharon I."/>
            <person name="Castelle C.J."/>
            <person name="Probst A.J."/>
            <person name="Thomas B.C."/>
            <person name="Singh A."/>
            <person name="Wilkins M.J."/>
            <person name="Karaoz U."/>
            <person name="Brodie E.L."/>
            <person name="Williams K.H."/>
            <person name="Hubbard S.S."/>
            <person name="Banfield J.F."/>
        </authorList>
    </citation>
    <scope>NUCLEOTIDE SEQUENCE [LARGE SCALE GENOMIC DNA]</scope>
</reference>
<dbReference type="AlphaFoldDB" id="A0A1F7V8G7"/>
<proteinExistence type="predicted"/>
<name>A0A1F7V8G7_9BACT</name>
<dbReference type="Proteomes" id="UP000176593">
    <property type="component" value="Unassembled WGS sequence"/>
</dbReference>
<comment type="caution">
    <text evidence="1">The sequence shown here is derived from an EMBL/GenBank/DDBJ whole genome shotgun (WGS) entry which is preliminary data.</text>
</comment>
<protein>
    <submittedName>
        <fullName evidence="1">Uncharacterized protein</fullName>
    </submittedName>
</protein>